<evidence type="ECO:0000256" key="2">
    <source>
        <dbReference type="ARBA" id="ARBA00022737"/>
    </source>
</evidence>
<reference evidence="9" key="2">
    <citation type="journal article" date="2021" name="PeerJ">
        <title>Extensive microbial diversity within the chicken gut microbiome revealed by metagenomics and culture.</title>
        <authorList>
            <person name="Gilroy R."/>
            <person name="Ravi A."/>
            <person name="Getino M."/>
            <person name="Pursley I."/>
            <person name="Horton D.L."/>
            <person name="Alikhan N.F."/>
            <person name="Baker D."/>
            <person name="Gharbi K."/>
            <person name="Hall N."/>
            <person name="Watson M."/>
            <person name="Adriaenssens E.M."/>
            <person name="Foster-Nyarko E."/>
            <person name="Jarju S."/>
            <person name="Secka A."/>
            <person name="Antonio M."/>
            <person name="Oren A."/>
            <person name="Chaudhuri R.R."/>
            <person name="La Ragione R."/>
            <person name="Hildebrand F."/>
            <person name="Pallen M.J."/>
        </authorList>
    </citation>
    <scope>NUCLEOTIDE SEQUENCE</scope>
    <source>
        <strain evidence="9">11167</strain>
    </source>
</reference>
<dbReference type="PIRSF" id="PIRSF002111">
    <property type="entry name" value="RpsA"/>
    <property type="match status" value="1"/>
</dbReference>
<dbReference type="FunFam" id="2.40.50.140:FF:000103">
    <property type="entry name" value="protein RRP5 homolog"/>
    <property type="match status" value="1"/>
</dbReference>
<comment type="caution">
    <text evidence="9">The sequence shown here is derived from an EMBL/GenBank/DDBJ whole genome shotgun (WGS) entry which is preliminary data.</text>
</comment>
<dbReference type="CDD" id="cd00164">
    <property type="entry name" value="S1_like"/>
    <property type="match status" value="1"/>
</dbReference>
<dbReference type="GO" id="GO:0003729">
    <property type="term" value="F:mRNA binding"/>
    <property type="evidence" value="ECO:0007669"/>
    <property type="project" value="TreeGrafter"/>
</dbReference>
<dbReference type="Proteomes" id="UP000823633">
    <property type="component" value="Unassembled WGS sequence"/>
</dbReference>
<dbReference type="InterPro" id="IPR003029">
    <property type="entry name" value="S1_domain"/>
</dbReference>
<sequence length="559" mass="62274">MTDMQSLLQEQYLKSLAGIEDGQIVTGTVVQLNNDYVFVDVGYKSEGKIPVDEFIELPKLGDKVNVVIVNKEGKGGQVIVSKRKADAKERTEALREAAENRTPVLGKFSKVIKGGFEVDLGADYKGFCPLSKADVVRVEDPESLIGKTDYFIIDKFHGASKMKSVVNRREYLEKIIAENKKKFFDSVQIGDVVQGEVKSFTSFGAFIDLGGFDGLLHINDMSWGHVTKPKDFVKKGQVVQLRLINIDPETQKINLSLKHMTADPWTTFADKYHVGDVITAPVTKITSFGVFIELEPGIEGLAHISELSWTRKITNPAEVVKIGDVVQAKILGYDLDKKRVSLGLKQLQDNPWDTIAERYPVGTVVKGTVAKVTSSGAFVTLENGIDGFLHMDDVSWTKKLKNMSQFCKEGDELEVQVTRVEPQNRRIRLSVKELGGNPWSNLRRNYPKYSVITGTVSNVTDFGVFVKVPGDIEGLISKYNLVGPDEEYSDKVLENFKVGDPITAMVVEINPQTQKLSLSIKEMIKKNQESEMAKYMADNDEDDDTFSLGDILKAKDEEI</sequence>
<dbReference type="GO" id="GO:0003735">
    <property type="term" value="F:structural constituent of ribosome"/>
    <property type="evidence" value="ECO:0007669"/>
    <property type="project" value="InterPro"/>
</dbReference>
<dbReference type="EMBL" id="JADIMU010000001">
    <property type="protein sequence ID" value="MBO8442162.1"/>
    <property type="molecule type" value="Genomic_DNA"/>
</dbReference>
<evidence type="ECO:0000256" key="7">
    <source>
        <dbReference type="PIRNR" id="PIRNR002111"/>
    </source>
</evidence>
<feature type="domain" description="S1 motif" evidence="8">
    <location>
        <begin position="275"/>
        <end position="345"/>
    </location>
</feature>
<evidence type="ECO:0000313" key="9">
    <source>
        <dbReference type="EMBL" id="MBO8442162.1"/>
    </source>
</evidence>
<dbReference type="PANTHER" id="PTHR10724:SF7">
    <property type="entry name" value="SMALL RIBOSOMAL SUBUNIT PROTEIN BS1C"/>
    <property type="match status" value="1"/>
</dbReference>
<dbReference type="AlphaFoldDB" id="A0A9D9E7U2"/>
<comment type="similarity">
    <text evidence="1 7">Belongs to the bacterial ribosomal protein bS1 family.</text>
</comment>
<dbReference type="InterPro" id="IPR012340">
    <property type="entry name" value="NA-bd_OB-fold"/>
</dbReference>
<reference evidence="9" key="1">
    <citation type="submission" date="2020-10" db="EMBL/GenBank/DDBJ databases">
        <authorList>
            <person name="Gilroy R."/>
        </authorList>
    </citation>
    <scope>NUCLEOTIDE SEQUENCE</scope>
    <source>
        <strain evidence="9">11167</strain>
    </source>
</reference>
<dbReference type="GO" id="GO:0022627">
    <property type="term" value="C:cytosolic small ribosomal subunit"/>
    <property type="evidence" value="ECO:0007669"/>
    <property type="project" value="TreeGrafter"/>
</dbReference>
<evidence type="ECO:0000256" key="1">
    <source>
        <dbReference type="ARBA" id="ARBA00006767"/>
    </source>
</evidence>
<dbReference type="Pfam" id="PF00575">
    <property type="entry name" value="S1"/>
    <property type="match status" value="5"/>
</dbReference>
<dbReference type="InterPro" id="IPR050437">
    <property type="entry name" value="Ribos_protein_bS1-like"/>
</dbReference>
<dbReference type="SMART" id="SM00316">
    <property type="entry name" value="S1"/>
    <property type="match status" value="5"/>
</dbReference>
<dbReference type="Gene3D" id="2.40.50.140">
    <property type="entry name" value="Nucleic acid-binding proteins"/>
    <property type="match status" value="5"/>
</dbReference>
<proteinExistence type="inferred from homology"/>
<feature type="domain" description="S1 motif" evidence="8">
    <location>
        <begin position="362"/>
        <end position="432"/>
    </location>
</feature>
<keyword evidence="3 7" id="KW-0694">RNA-binding</keyword>
<evidence type="ECO:0000313" key="10">
    <source>
        <dbReference type="Proteomes" id="UP000823633"/>
    </source>
</evidence>
<keyword evidence="5 7" id="KW-0687">Ribonucleoprotein</keyword>
<dbReference type="InterPro" id="IPR035104">
    <property type="entry name" value="Ribosomal_protein_S1-like"/>
</dbReference>
<evidence type="ECO:0000256" key="4">
    <source>
        <dbReference type="ARBA" id="ARBA00022980"/>
    </source>
</evidence>
<evidence type="ECO:0000256" key="5">
    <source>
        <dbReference type="ARBA" id="ARBA00023274"/>
    </source>
</evidence>
<dbReference type="CDD" id="cd05688">
    <property type="entry name" value="S1_RPS1_repeat_ec3"/>
    <property type="match status" value="1"/>
</dbReference>
<protein>
    <recommendedName>
        <fullName evidence="7">30S ribosomal protein S1</fullName>
    </recommendedName>
</protein>
<dbReference type="PANTHER" id="PTHR10724">
    <property type="entry name" value="30S RIBOSOMAL PROTEIN S1"/>
    <property type="match status" value="1"/>
</dbReference>
<dbReference type="InterPro" id="IPR000110">
    <property type="entry name" value="Ribosomal_bS1"/>
</dbReference>
<evidence type="ECO:0000256" key="3">
    <source>
        <dbReference type="ARBA" id="ARBA00022884"/>
    </source>
</evidence>
<keyword evidence="2" id="KW-0677">Repeat</keyword>
<accession>A0A9D9E7U2</accession>
<feature type="domain" description="S1 motif" evidence="8">
    <location>
        <begin position="449"/>
        <end position="521"/>
    </location>
</feature>
<organism evidence="9 10">
    <name type="scientific">Candidatus Aphodenecus pullistercoris</name>
    <dbReference type="NCBI Taxonomy" id="2840669"/>
    <lineage>
        <taxon>Bacteria</taxon>
        <taxon>Pseudomonadati</taxon>
        <taxon>Spirochaetota</taxon>
        <taxon>Spirochaetia</taxon>
        <taxon>Spirochaetales</taxon>
        <taxon>Candidatus Aphodenecus</taxon>
    </lineage>
</organism>
<keyword evidence="4 7" id="KW-0689">Ribosomal protein</keyword>
<dbReference type="GO" id="GO:0006412">
    <property type="term" value="P:translation"/>
    <property type="evidence" value="ECO:0007669"/>
    <property type="project" value="InterPro"/>
</dbReference>
<evidence type="ECO:0000259" key="8">
    <source>
        <dbReference type="PROSITE" id="PS50126"/>
    </source>
</evidence>
<dbReference type="CDD" id="cd05687">
    <property type="entry name" value="S1_RPS1_repeat_ec1_hs1"/>
    <property type="match status" value="1"/>
</dbReference>
<gene>
    <name evidence="9" type="ORF">IAC42_00160</name>
</gene>
<comment type="function">
    <text evidence="6 7">Binds mRNA; thus facilitating recognition of the initiation point. It is needed to translate mRNA with a short Shine-Dalgarno (SD) purine-rich sequence.</text>
</comment>
<name>A0A9D9E7U2_9SPIR</name>
<feature type="domain" description="S1 motif" evidence="8">
    <location>
        <begin position="190"/>
        <end position="258"/>
    </location>
</feature>
<evidence type="ECO:0000256" key="6">
    <source>
        <dbReference type="ARBA" id="ARBA00025604"/>
    </source>
</evidence>
<dbReference type="PRINTS" id="PR00681">
    <property type="entry name" value="RIBOSOMALS1"/>
</dbReference>
<feature type="domain" description="S1 motif" evidence="8">
    <location>
        <begin position="22"/>
        <end position="83"/>
    </location>
</feature>
<dbReference type="PROSITE" id="PS50126">
    <property type="entry name" value="S1"/>
    <property type="match status" value="5"/>
</dbReference>
<dbReference type="SUPFAM" id="SSF50249">
    <property type="entry name" value="Nucleic acid-binding proteins"/>
    <property type="match status" value="6"/>
</dbReference>